<dbReference type="Proteomes" id="UP000244937">
    <property type="component" value="Chromosome"/>
</dbReference>
<dbReference type="OrthoDB" id="9813075at2"/>
<accession>A0A2S1SLM1</accession>
<dbReference type="Gene3D" id="1.10.390.10">
    <property type="entry name" value="Neutral Protease Domain 2"/>
    <property type="match status" value="1"/>
</dbReference>
<keyword evidence="1" id="KW-0645">Protease</keyword>
<evidence type="ECO:0000313" key="2">
    <source>
        <dbReference type="Proteomes" id="UP000244937"/>
    </source>
</evidence>
<proteinExistence type="predicted"/>
<dbReference type="KEGG" id="fpal:HYN49_11855"/>
<keyword evidence="1" id="KW-0031">Aminopeptidase</keyword>
<dbReference type="InterPro" id="IPR027268">
    <property type="entry name" value="Peptidase_M4/M1_CTD_sf"/>
</dbReference>
<keyword evidence="1" id="KW-0378">Hydrolase</keyword>
<protein>
    <submittedName>
        <fullName evidence="1">Aminopeptidase</fullName>
    </submittedName>
</protein>
<name>A0A2S1SLM1_9FLAO</name>
<keyword evidence="2" id="KW-1185">Reference proteome</keyword>
<dbReference type="GO" id="GO:0004177">
    <property type="term" value="F:aminopeptidase activity"/>
    <property type="evidence" value="ECO:0007669"/>
    <property type="project" value="UniProtKB-KW"/>
</dbReference>
<dbReference type="EMBL" id="CP029187">
    <property type="protein sequence ID" value="AWI27289.1"/>
    <property type="molecule type" value="Genomic_DNA"/>
</dbReference>
<sequence>MSATLDTEKKTMDVKQQLVYVNNSDDTIQSILLNNWIDAYSSKETPLAKRFSDEFIKSFHLAKKSERGGTDDLMIHFGENNRIADWFTTSDQPDVIEVNLPEKLLPGAQVTLSMTYSVKIPSDKFTGYGYGAGQKMYLRNCFLSPARFDNHHFVKYSNNNSDDIANAPTDYDVTISSASGVKLFSDLDEQKQGNTAHFSGKKRNDFVIYASDGNDIRTYKNDVTEVITDLRDNNIDEIHKALLIDKIVHYVDQNIGRYPYEKIMVTQADYERNPFYGLNQLPAFISPFPNDFLYEIKFLKTYLNNFLKNSLRVDPRADNWIYDGFQVYFMMKYIDENYPGIKMMGHVSKLGLFKSYNLTQLGFNGQYSYFYMLMARKNLDQPIGAPKNTLIKFNEQIAGKYRAGLSFRYLADYIGKENVEQSISEFYRGNQTAYTSGRESLEHILKSATSKNIDWFFKTIIDSRDIIDYKFGDATKTKDSVTFTIKNKTGTTVPIPIYGIKNKEIVFKHWLENISADSTFTMPRESATKLVLNYNNEVPEYNLRNNWRSLKSFKVSNRPVKFVFMKDLEDPYYNQILYVPTFTYNLYDGLSPGLRFHNKTILDKPFIFDVNPMYSPNNQSLVGNFSFAVNQNNRESNLYGMRYQINGSYFHYAPESAYLKVTPIVFFKFRDEDLRSNHKQTLVLRNVIVQRDNLPDTAADELQNYSVFNAKFIDGNTEATKHFGYTTDMQFSKSFGKASVDVQFRKLFNDNRQISLRLYAGTFLYNHTNNDYFSFGLDRPSDYLFDYDFYGRSEKSGLFSQQLIIAEGGFKSKLAAPFANQWMATANVGFNVWNWVEVYGDAGFVKNRLQQNRFLYDSGIRLNLVTDYFELYFPVYSSNGWEIGQPNYNEKIRFVVTLDPKLLVNLFTRKWF</sequence>
<organism evidence="1 2">
    <name type="scientific">Flavobacterium pallidum</name>
    <dbReference type="NCBI Taxonomy" id="2172098"/>
    <lineage>
        <taxon>Bacteria</taxon>
        <taxon>Pseudomonadati</taxon>
        <taxon>Bacteroidota</taxon>
        <taxon>Flavobacteriia</taxon>
        <taxon>Flavobacteriales</taxon>
        <taxon>Flavobacteriaceae</taxon>
        <taxon>Flavobacterium</taxon>
    </lineage>
</organism>
<dbReference type="AlphaFoldDB" id="A0A2S1SLM1"/>
<gene>
    <name evidence="1" type="ORF">HYN49_11855</name>
</gene>
<evidence type="ECO:0000313" key="1">
    <source>
        <dbReference type="EMBL" id="AWI27289.1"/>
    </source>
</evidence>
<reference evidence="1 2" key="1">
    <citation type="submission" date="2018-05" db="EMBL/GenBank/DDBJ databases">
        <title>Genome sequencing of Flavobacterium sp. HYN0049.</title>
        <authorList>
            <person name="Yi H."/>
            <person name="Baek C."/>
        </authorList>
    </citation>
    <scope>NUCLEOTIDE SEQUENCE [LARGE SCALE GENOMIC DNA]</scope>
    <source>
        <strain evidence="1 2">HYN0049</strain>
    </source>
</reference>